<dbReference type="EMBL" id="UOFU01000331">
    <property type="protein sequence ID" value="VAX03523.1"/>
    <property type="molecule type" value="Genomic_DNA"/>
</dbReference>
<accession>A0A3B1AUQ3</accession>
<name>A0A3B1AUQ3_9ZZZZ</name>
<evidence type="ECO:0000313" key="2">
    <source>
        <dbReference type="EMBL" id="VAX03523.1"/>
    </source>
</evidence>
<proteinExistence type="predicted"/>
<reference evidence="2" key="1">
    <citation type="submission" date="2018-06" db="EMBL/GenBank/DDBJ databases">
        <authorList>
            <person name="Zhirakovskaya E."/>
        </authorList>
    </citation>
    <scope>NUCLEOTIDE SEQUENCE</scope>
</reference>
<feature type="transmembrane region" description="Helical" evidence="1">
    <location>
        <begin position="57"/>
        <end position="73"/>
    </location>
</feature>
<keyword evidence="1" id="KW-0812">Transmembrane</keyword>
<sequence length="99" mass="10742">MNQQVPQENDRQSAGKGFGVAASPLNSVKLELGIILLVGLLLWLAVDSITADFASQLLILAIFGGAGALWLVFRTRRTLKQVSEQAGKQPDKTHETQQK</sequence>
<dbReference type="AlphaFoldDB" id="A0A3B1AUQ3"/>
<feature type="transmembrane region" description="Helical" evidence="1">
    <location>
        <begin position="32"/>
        <end position="51"/>
    </location>
</feature>
<keyword evidence="1" id="KW-1133">Transmembrane helix</keyword>
<organism evidence="2">
    <name type="scientific">hydrothermal vent metagenome</name>
    <dbReference type="NCBI Taxonomy" id="652676"/>
    <lineage>
        <taxon>unclassified sequences</taxon>
        <taxon>metagenomes</taxon>
        <taxon>ecological metagenomes</taxon>
    </lineage>
</organism>
<protein>
    <submittedName>
        <fullName evidence="2">Uncharacterized protein</fullName>
    </submittedName>
</protein>
<gene>
    <name evidence="2" type="ORF">MNBD_GAMMA20-949</name>
</gene>
<keyword evidence="1" id="KW-0472">Membrane</keyword>
<evidence type="ECO:0000256" key="1">
    <source>
        <dbReference type="SAM" id="Phobius"/>
    </source>
</evidence>